<dbReference type="EMBL" id="LAZR01025382">
    <property type="protein sequence ID" value="KKL72082.1"/>
    <property type="molecule type" value="Genomic_DNA"/>
</dbReference>
<sequence length="557" mass="61642">DAEVLDNGYATFKLQNTGTKDLLINNVDINGINYDFIMGGNTNRILKNGDSNLVWVDIKSKGTSFQKNDVVNISVSAQSEALEGRIYDFSIKTENFFVKEAQRGSIKINRENSKVIQKNSTTTDLFLEVENIGSAIEMLDRFYINNDTIENRVNPSNIEFLSGSSILEPGNKANVHISSITTSFFPIRKFNKIGVATPYNISDELLFSSTKENYSLSILTEERILSPENFATIKGNYRKYIPFDLDLTSAFTYPNGTTILKIKVKNTGDIIFGIDSVYLTESLLEVDFADFYTESGSLNLEKNEEDFIIVDATNYINSEANEEVLVSITGSFGTTVTSDIGYIQTVKYDEDIKIIQSVDGITTSFIYANETGTLLIKNTGNKPIIIENIYLNDTLASNIGYTFGSSSLDIQECAVVSFNIPNLAINDSDEVVIKINTTSTAQAVELYNAFVDPIFYNITIDDGATTASNAGNLTLTIYNSGQFNVTINSIFINDTYIPLSTFYESLFEVGAGNSIFLNIDMNDLELILGTIDVNDELVILVRTDEGAEFSHKVDVLA</sequence>
<reference evidence="1" key="1">
    <citation type="journal article" date="2015" name="Nature">
        <title>Complex archaea that bridge the gap between prokaryotes and eukaryotes.</title>
        <authorList>
            <person name="Spang A."/>
            <person name="Saw J.H."/>
            <person name="Jorgensen S.L."/>
            <person name="Zaremba-Niedzwiedzka K."/>
            <person name="Martijn J."/>
            <person name="Lind A.E."/>
            <person name="van Eijk R."/>
            <person name="Schleper C."/>
            <person name="Guy L."/>
            <person name="Ettema T.J."/>
        </authorList>
    </citation>
    <scope>NUCLEOTIDE SEQUENCE</scope>
</reference>
<dbReference type="AlphaFoldDB" id="A0A0F9HAF6"/>
<proteinExistence type="predicted"/>
<evidence type="ECO:0000313" key="1">
    <source>
        <dbReference type="EMBL" id="KKL72082.1"/>
    </source>
</evidence>
<feature type="non-terminal residue" evidence="1">
    <location>
        <position position="1"/>
    </location>
</feature>
<protein>
    <submittedName>
        <fullName evidence="1">Uncharacterized protein</fullName>
    </submittedName>
</protein>
<accession>A0A0F9HAF6</accession>
<comment type="caution">
    <text evidence="1">The sequence shown here is derived from an EMBL/GenBank/DDBJ whole genome shotgun (WGS) entry which is preliminary data.</text>
</comment>
<gene>
    <name evidence="1" type="ORF">LCGC14_2088460</name>
</gene>
<name>A0A0F9HAF6_9ZZZZ</name>
<organism evidence="1">
    <name type="scientific">marine sediment metagenome</name>
    <dbReference type="NCBI Taxonomy" id="412755"/>
    <lineage>
        <taxon>unclassified sequences</taxon>
        <taxon>metagenomes</taxon>
        <taxon>ecological metagenomes</taxon>
    </lineage>
</organism>